<dbReference type="EMBL" id="PGCJ01000072">
    <property type="protein sequence ID" value="PLW52865.1"/>
    <property type="molecule type" value="Genomic_DNA"/>
</dbReference>
<gene>
    <name evidence="4" type="ORF">PCANC_08688</name>
    <name evidence="3" type="ORF">PCASD_05133</name>
</gene>
<evidence type="ECO:0000259" key="2">
    <source>
        <dbReference type="Pfam" id="PF07985"/>
    </source>
</evidence>
<protein>
    <recommendedName>
        <fullName evidence="2">SRR1-like domain-containing protein</fullName>
    </recommendedName>
</protein>
<name>A0A2N5VSA2_9BASI</name>
<feature type="region of interest" description="Disordered" evidence="1">
    <location>
        <begin position="1"/>
        <end position="44"/>
    </location>
</feature>
<dbReference type="EMBL" id="PGCI01000056">
    <property type="protein sequence ID" value="PLW44576.1"/>
    <property type="molecule type" value="Genomic_DNA"/>
</dbReference>
<evidence type="ECO:0000313" key="5">
    <source>
        <dbReference type="Proteomes" id="UP000235388"/>
    </source>
</evidence>
<feature type="compositionally biased region" description="Basic residues" evidence="1">
    <location>
        <begin position="21"/>
        <end position="31"/>
    </location>
</feature>
<feature type="domain" description="SRR1-like" evidence="2">
    <location>
        <begin position="81"/>
        <end position="195"/>
    </location>
</feature>
<evidence type="ECO:0000313" key="6">
    <source>
        <dbReference type="Proteomes" id="UP000235392"/>
    </source>
</evidence>
<dbReference type="AlphaFoldDB" id="A0A2N5VSA2"/>
<dbReference type="STRING" id="200324.A0A2N5VSA2"/>
<dbReference type="Proteomes" id="UP000235392">
    <property type="component" value="Unassembled WGS sequence"/>
</dbReference>
<dbReference type="Proteomes" id="UP000235388">
    <property type="component" value="Unassembled WGS sequence"/>
</dbReference>
<sequence length="291" mass="32803">MQSDSDNDPNAGFQYVEQRSARKNRKRRNNAKRNTATDLATREAPDLSSHLETRRFVMRKSGWLSQSSTWFAQCLKHPDAPGPARKIVCLALGSFSPDTVHHSAIHTGVASTCSGIHGLKQSQYQLVFLLDVIIPILSTHRQTEYLGCAEDEDSQTASPTDLPSTSTLKVSFFDPAFTEQDKQNLRKWDHEVLEDIRNPVFYVKSLPSFTCHTPPKRCMNVSCVRIAHHMGREEKDKIPVLMELDPDVINALPPPDLTQLNHDTGVHAFNETCFQWFTKSQHDKGTHQVAA</sequence>
<dbReference type="OrthoDB" id="551431at2759"/>
<dbReference type="InterPro" id="IPR012942">
    <property type="entry name" value="SRR1-like"/>
</dbReference>
<reference evidence="5 6" key="1">
    <citation type="submission" date="2017-11" db="EMBL/GenBank/DDBJ databases">
        <title>De novo assembly and phasing of dikaryotic genomes from two isolates of Puccinia coronata f. sp. avenae, the causal agent of oat crown rust.</title>
        <authorList>
            <person name="Miller M.E."/>
            <person name="Zhang Y."/>
            <person name="Omidvar V."/>
            <person name="Sperschneider J."/>
            <person name="Schwessinger B."/>
            <person name="Raley C."/>
            <person name="Palmer J.M."/>
            <person name="Garnica D."/>
            <person name="Upadhyaya N."/>
            <person name="Rathjen J."/>
            <person name="Taylor J.M."/>
            <person name="Park R.F."/>
            <person name="Dodds P.N."/>
            <person name="Hirsch C.D."/>
            <person name="Kianian S.F."/>
            <person name="Figueroa M."/>
        </authorList>
    </citation>
    <scope>NUCLEOTIDE SEQUENCE [LARGE SCALE GENOMIC DNA]</scope>
    <source>
        <strain evidence="4">12NC29</strain>
        <strain evidence="3">12SD80</strain>
    </source>
</reference>
<evidence type="ECO:0000313" key="3">
    <source>
        <dbReference type="EMBL" id="PLW44576.1"/>
    </source>
</evidence>
<proteinExistence type="predicted"/>
<dbReference type="Pfam" id="PF07985">
    <property type="entry name" value="SRR1"/>
    <property type="match status" value="1"/>
</dbReference>
<organism evidence="4 5">
    <name type="scientific">Puccinia coronata f. sp. avenae</name>
    <dbReference type="NCBI Taxonomy" id="200324"/>
    <lineage>
        <taxon>Eukaryota</taxon>
        <taxon>Fungi</taxon>
        <taxon>Dikarya</taxon>
        <taxon>Basidiomycota</taxon>
        <taxon>Pucciniomycotina</taxon>
        <taxon>Pucciniomycetes</taxon>
        <taxon>Pucciniales</taxon>
        <taxon>Pucciniaceae</taxon>
        <taxon>Puccinia</taxon>
    </lineage>
</organism>
<evidence type="ECO:0000313" key="4">
    <source>
        <dbReference type="EMBL" id="PLW52865.1"/>
    </source>
</evidence>
<evidence type="ECO:0000256" key="1">
    <source>
        <dbReference type="SAM" id="MobiDB-lite"/>
    </source>
</evidence>
<keyword evidence="5" id="KW-1185">Reference proteome</keyword>
<comment type="caution">
    <text evidence="4">The sequence shown here is derived from an EMBL/GenBank/DDBJ whole genome shotgun (WGS) entry which is preliminary data.</text>
</comment>
<accession>A0A2N5VSA2</accession>